<dbReference type="InterPro" id="IPR003323">
    <property type="entry name" value="OTU_dom"/>
</dbReference>
<keyword evidence="4" id="KW-0833">Ubl conjugation pathway</keyword>
<evidence type="ECO:0000259" key="7">
    <source>
        <dbReference type="PROSITE" id="PS50304"/>
    </source>
</evidence>
<dbReference type="GO" id="GO:0061578">
    <property type="term" value="F:K63-linked deubiquitinase activity"/>
    <property type="evidence" value="ECO:0007669"/>
    <property type="project" value="TreeGrafter"/>
</dbReference>
<comment type="caution">
    <text evidence="9">The sequence shown here is derived from an EMBL/GenBank/DDBJ whole genome shotgun (WGS) entry which is preliminary data.</text>
</comment>
<dbReference type="InterPro" id="IPR050704">
    <property type="entry name" value="Peptidase_C85-like"/>
</dbReference>
<feature type="region of interest" description="Disordered" evidence="6">
    <location>
        <begin position="822"/>
        <end position="853"/>
    </location>
</feature>
<evidence type="ECO:0000256" key="2">
    <source>
        <dbReference type="ARBA" id="ARBA00012759"/>
    </source>
</evidence>
<dbReference type="EC" id="3.4.19.12" evidence="2"/>
<dbReference type="InterPro" id="IPR002999">
    <property type="entry name" value="Tudor"/>
</dbReference>
<evidence type="ECO:0000259" key="8">
    <source>
        <dbReference type="PROSITE" id="PS50802"/>
    </source>
</evidence>
<dbReference type="GO" id="GO:1903093">
    <property type="term" value="P:regulation of protein K48-linked deubiquitination"/>
    <property type="evidence" value="ECO:0007669"/>
    <property type="project" value="TreeGrafter"/>
</dbReference>
<evidence type="ECO:0000256" key="4">
    <source>
        <dbReference type="ARBA" id="ARBA00022786"/>
    </source>
</evidence>
<accession>A0AAV3AND8</accession>
<dbReference type="PANTHER" id="PTHR12419:SF9">
    <property type="entry name" value="OTU DOMAIN-CONTAINING PROTEIN 4"/>
    <property type="match status" value="1"/>
</dbReference>
<evidence type="ECO:0000256" key="6">
    <source>
        <dbReference type="SAM" id="MobiDB-lite"/>
    </source>
</evidence>
<reference evidence="9" key="1">
    <citation type="thesis" date="2020" institute="ProQuest LLC" country="789 East Eisenhower Parkway, Ann Arbor, MI, USA">
        <title>Comparative Genomics and Chromosome Evolution.</title>
        <authorList>
            <person name="Mudd A.B."/>
        </authorList>
    </citation>
    <scope>NUCLEOTIDE SEQUENCE</scope>
    <source>
        <strain evidence="9">1538</strain>
        <tissue evidence="9">Blood</tissue>
    </source>
</reference>
<dbReference type="GO" id="GO:0034122">
    <property type="term" value="P:negative regulation of toll-like receptor signaling pathway"/>
    <property type="evidence" value="ECO:0007669"/>
    <property type="project" value="TreeGrafter"/>
</dbReference>
<sequence length="853" mass="95854">MDGQRVKGVKPPASGASKEEAAMDAYLKSKGLYRKRIAKDGSCLFRAVAEQVLHSQARHLEIRKSCIKYLRENRALFEAVSKMLISLDFKTFNNSFNLKEFVIYQEPDIAPARVTDNGFTEEVMLCFSNGNHYDVVYPYGFAENAALCQSILYELLYEKVFGVSVTKHLMKKEAFDWKAEKEIFDSDASGSDAENDAAGCKNVNFASVNGFKSHKDGKPPQVKSHSLVPASALRSLNPAVFRNVEYEVWMKSQRDQQRLDFSIAAGMQYSVGDKCKVQLASGGAFYNARIQEVVSENGPVVVFVEELSEEYVAQTSNTKSDSSEKASKLVQSARVDDQKTIEENKKPPATSDEADVTVLPTPAVQQTPTTTVPSQSPIVTTWSGIPTQVTTFSGATPDSAVLQPQVTSFSQLPVSMPAVSQHLLPMPPYQDPLYPGFPVNEKGERITSPPPYSYCKNGSDLPNDKSILHFFYNLGIKAYTCPMWAPHLYLHPLHQAYVNMYRTYPNAPVYPQNSWMQEATVNQTQADPSVFVNQNEARYDTQGFQPVTLCPSAPPTSSVPAPVIGQMPSQTNELEQKHQFQPRVNDFECSQASKTIFPQPHIGQASYMGHPHIYSQVWYGYPYQNYADNTMVQHNVFIPPQDRNVPPNTFDVEFAGNSLVEGAIYQPHVLVNETRPDGPSFVNTVAAEETGLKPFLVKQGPQIIFDRPEMVGLKSLTETVPEKQVPLSAVTEIPEEIKSNNNNFGQISMSVTVNQLEDRLLRAKEESSEDEKEVSIILSGGRSRNFYNQSYGSRKFRNEKCNHASRGGYQYYRNEEAWRRSRGREDDYPNCRGYRGRPIRRRPMGDLYRQHYE</sequence>
<feature type="domain" description="OTU" evidence="8">
    <location>
        <begin position="32"/>
        <end position="139"/>
    </location>
</feature>
<keyword evidence="5" id="KW-0788">Thiol protease</keyword>
<dbReference type="PROSITE" id="PS50802">
    <property type="entry name" value="OTU"/>
    <property type="match status" value="1"/>
</dbReference>
<dbReference type="PANTHER" id="PTHR12419">
    <property type="entry name" value="OTU DOMAIN CONTAINING PROTEIN"/>
    <property type="match status" value="1"/>
</dbReference>
<dbReference type="GO" id="GO:0004843">
    <property type="term" value="F:cysteine-type deubiquitinase activity"/>
    <property type="evidence" value="ECO:0007669"/>
    <property type="project" value="UniProtKB-EC"/>
</dbReference>
<dbReference type="Gene3D" id="3.90.70.80">
    <property type="match status" value="1"/>
</dbReference>
<feature type="compositionally biased region" description="Basic and acidic residues" evidence="6">
    <location>
        <begin position="334"/>
        <end position="346"/>
    </location>
</feature>
<dbReference type="PROSITE" id="PS50304">
    <property type="entry name" value="TUDOR"/>
    <property type="match status" value="1"/>
</dbReference>
<dbReference type="SUPFAM" id="SSF63748">
    <property type="entry name" value="Tudor/PWWP/MBT"/>
    <property type="match status" value="1"/>
</dbReference>
<evidence type="ECO:0000313" key="10">
    <source>
        <dbReference type="Proteomes" id="UP001181693"/>
    </source>
</evidence>
<evidence type="ECO:0000256" key="5">
    <source>
        <dbReference type="ARBA" id="ARBA00022807"/>
    </source>
</evidence>
<evidence type="ECO:0000313" key="9">
    <source>
        <dbReference type="EMBL" id="DBA28984.1"/>
    </source>
</evidence>
<comment type="catalytic activity">
    <reaction evidence="1">
        <text>Thiol-dependent hydrolysis of ester, thioester, amide, peptide and isopeptide bonds formed by the C-terminal Gly of ubiquitin (a 76-residue protein attached to proteins as an intracellular targeting signal).</text>
        <dbReference type="EC" id="3.4.19.12"/>
    </reaction>
</comment>
<dbReference type="SUPFAM" id="SSF54001">
    <property type="entry name" value="Cysteine proteinases"/>
    <property type="match status" value="1"/>
</dbReference>
<dbReference type="AlphaFoldDB" id="A0AAV3AND8"/>
<keyword evidence="3" id="KW-0645">Protease</keyword>
<evidence type="ECO:0000256" key="1">
    <source>
        <dbReference type="ARBA" id="ARBA00000707"/>
    </source>
</evidence>
<proteinExistence type="predicted"/>
<evidence type="ECO:0000256" key="3">
    <source>
        <dbReference type="ARBA" id="ARBA00022670"/>
    </source>
</evidence>
<feature type="region of interest" description="Disordered" evidence="6">
    <location>
        <begin position="314"/>
        <end position="354"/>
    </location>
</feature>
<keyword evidence="10" id="KW-1185">Reference proteome</keyword>
<dbReference type="GO" id="GO:0016579">
    <property type="term" value="P:protein deubiquitination"/>
    <property type="evidence" value="ECO:0007669"/>
    <property type="project" value="TreeGrafter"/>
</dbReference>
<dbReference type="InterPro" id="IPR038765">
    <property type="entry name" value="Papain-like_cys_pep_sf"/>
</dbReference>
<feature type="domain" description="Tudor" evidence="7">
    <location>
        <begin position="268"/>
        <end position="328"/>
    </location>
</feature>
<dbReference type="GO" id="GO:2000660">
    <property type="term" value="P:negative regulation of interleukin-1-mediated signaling pathway"/>
    <property type="evidence" value="ECO:0007669"/>
    <property type="project" value="TreeGrafter"/>
</dbReference>
<protein>
    <recommendedName>
        <fullName evidence="2">ubiquitinyl hydrolase 1</fullName>
        <ecNumber evidence="2">3.4.19.12</ecNumber>
    </recommendedName>
</protein>
<gene>
    <name evidence="9" type="ORF">GDO54_009260</name>
</gene>
<organism evidence="9 10">
    <name type="scientific">Pyxicephalus adspersus</name>
    <name type="common">African bullfrog</name>
    <dbReference type="NCBI Taxonomy" id="30357"/>
    <lineage>
        <taxon>Eukaryota</taxon>
        <taxon>Metazoa</taxon>
        <taxon>Chordata</taxon>
        <taxon>Craniata</taxon>
        <taxon>Vertebrata</taxon>
        <taxon>Euteleostomi</taxon>
        <taxon>Amphibia</taxon>
        <taxon>Batrachia</taxon>
        <taxon>Anura</taxon>
        <taxon>Neobatrachia</taxon>
        <taxon>Ranoidea</taxon>
        <taxon>Pyxicephalidae</taxon>
        <taxon>Pyxicephalinae</taxon>
        <taxon>Pyxicephalus</taxon>
    </lineage>
</organism>
<dbReference type="EMBL" id="DYDO01000003">
    <property type="protein sequence ID" value="DBA28984.1"/>
    <property type="molecule type" value="Genomic_DNA"/>
</dbReference>
<name>A0AAV3AND8_PYXAD</name>
<dbReference type="GO" id="GO:0006508">
    <property type="term" value="P:proteolysis"/>
    <property type="evidence" value="ECO:0007669"/>
    <property type="project" value="UniProtKB-KW"/>
</dbReference>
<keyword evidence="5" id="KW-0378">Hydrolase</keyword>
<dbReference type="Proteomes" id="UP001181693">
    <property type="component" value="Unassembled WGS sequence"/>
</dbReference>